<feature type="domain" description="HTH lacI-type" evidence="5">
    <location>
        <begin position="14"/>
        <end position="69"/>
    </location>
</feature>
<dbReference type="SUPFAM" id="SSF47413">
    <property type="entry name" value="lambda repressor-like DNA-binding domains"/>
    <property type="match status" value="1"/>
</dbReference>
<evidence type="ECO:0000259" key="5">
    <source>
        <dbReference type="PROSITE" id="PS50932"/>
    </source>
</evidence>
<evidence type="ECO:0000256" key="4">
    <source>
        <dbReference type="ARBA" id="ARBA00023163"/>
    </source>
</evidence>
<dbReference type="PROSITE" id="PS50932">
    <property type="entry name" value="HTH_LACI_2"/>
    <property type="match status" value="1"/>
</dbReference>
<evidence type="ECO:0000259" key="6">
    <source>
        <dbReference type="PROSITE" id="PS50943"/>
    </source>
</evidence>
<evidence type="ECO:0000256" key="1">
    <source>
        <dbReference type="ARBA" id="ARBA00022491"/>
    </source>
</evidence>
<keyword evidence="3" id="KW-0238">DNA-binding</keyword>
<evidence type="ECO:0000256" key="3">
    <source>
        <dbReference type="ARBA" id="ARBA00023125"/>
    </source>
</evidence>
<feature type="domain" description="HTH cro/C1-type" evidence="6">
    <location>
        <begin position="14"/>
        <end position="63"/>
    </location>
</feature>
<dbReference type="AlphaFoldDB" id="A0A377TP41"/>
<evidence type="ECO:0000256" key="2">
    <source>
        <dbReference type="ARBA" id="ARBA00023015"/>
    </source>
</evidence>
<proteinExistence type="predicted"/>
<dbReference type="InterPro" id="IPR046335">
    <property type="entry name" value="LacI/GalR-like_sensor"/>
</dbReference>
<dbReference type="GO" id="GO:0003700">
    <property type="term" value="F:DNA-binding transcription factor activity"/>
    <property type="evidence" value="ECO:0007669"/>
    <property type="project" value="TreeGrafter"/>
</dbReference>
<dbReference type="SMART" id="SM00354">
    <property type="entry name" value="HTH_LACI"/>
    <property type="match status" value="1"/>
</dbReference>
<dbReference type="Proteomes" id="UP000254938">
    <property type="component" value="Unassembled WGS sequence"/>
</dbReference>
<gene>
    <name evidence="7" type="primary">purR_1</name>
    <name evidence="7" type="ORF">NCTC9140_01352</name>
</gene>
<dbReference type="InterPro" id="IPR028082">
    <property type="entry name" value="Peripla_BP_I"/>
</dbReference>
<dbReference type="InterPro" id="IPR010982">
    <property type="entry name" value="Lambda_DNA-bd_dom_sf"/>
</dbReference>
<organism evidence="7 8">
    <name type="scientific">Klebsiella pneumoniae</name>
    <dbReference type="NCBI Taxonomy" id="573"/>
    <lineage>
        <taxon>Bacteria</taxon>
        <taxon>Pseudomonadati</taxon>
        <taxon>Pseudomonadota</taxon>
        <taxon>Gammaproteobacteria</taxon>
        <taxon>Enterobacterales</taxon>
        <taxon>Enterobacteriaceae</taxon>
        <taxon>Klebsiella/Raoultella group</taxon>
        <taxon>Klebsiella</taxon>
        <taxon>Klebsiella pneumoniae complex</taxon>
    </lineage>
</organism>
<reference evidence="7 8" key="1">
    <citation type="submission" date="2018-06" db="EMBL/GenBank/DDBJ databases">
        <authorList>
            <consortium name="Pathogen Informatics"/>
            <person name="Doyle S."/>
        </authorList>
    </citation>
    <scope>NUCLEOTIDE SEQUENCE [LARGE SCALE GENOMIC DNA]</scope>
    <source>
        <strain evidence="7 8">NCTC9140</strain>
    </source>
</reference>
<dbReference type="EMBL" id="UGKQ01000007">
    <property type="protein sequence ID" value="STS79667.1"/>
    <property type="molecule type" value="Genomic_DNA"/>
</dbReference>
<dbReference type="InterPro" id="IPR001387">
    <property type="entry name" value="Cro/C1-type_HTH"/>
</dbReference>
<keyword evidence="4" id="KW-0804">Transcription</keyword>
<dbReference type="Pfam" id="PF00356">
    <property type="entry name" value="LacI"/>
    <property type="match status" value="1"/>
</dbReference>
<dbReference type="CDD" id="cd01392">
    <property type="entry name" value="HTH_LacI"/>
    <property type="match status" value="1"/>
</dbReference>
<dbReference type="CDD" id="cd06285">
    <property type="entry name" value="PBP1_LacI-like"/>
    <property type="match status" value="1"/>
</dbReference>
<accession>A0A377TP41</accession>
<name>A0A377TP41_KLEPN</name>
<dbReference type="PROSITE" id="PS50943">
    <property type="entry name" value="HTH_CROC1"/>
    <property type="match status" value="1"/>
</dbReference>
<dbReference type="InterPro" id="IPR000843">
    <property type="entry name" value="HTH_LacI"/>
</dbReference>
<keyword evidence="1" id="KW-0678">Repressor</keyword>
<dbReference type="PANTHER" id="PTHR30146">
    <property type="entry name" value="LACI-RELATED TRANSCRIPTIONAL REPRESSOR"/>
    <property type="match status" value="1"/>
</dbReference>
<dbReference type="Pfam" id="PF13377">
    <property type="entry name" value="Peripla_BP_3"/>
    <property type="match status" value="1"/>
</dbReference>
<dbReference type="SUPFAM" id="SSF53822">
    <property type="entry name" value="Periplasmic binding protein-like I"/>
    <property type="match status" value="1"/>
</dbReference>
<evidence type="ECO:0000313" key="7">
    <source>
        <dbReference type="EMBL" id="STS79667.1"/>
    </source>
</evidence>
<dbReference type="Gene3D" id="1.10.260.40">
    <property type="entry name" value="lambda repressor-like DNA-binding domains"/>
    <property type="match status" value="1"/>
</dbReference>
<dbReference type="PANTHER" id="PTHR30146:SF148">
    <property type="entry name" value="HTH-TYPE TRANSCRIPTIONAL REPRESSOR PURR-RELATED"/>
    <property type="match status" value="1"/>
</dbReference>
<keyword evidence="2" id="KW-0805">Transcription regulation</keyword>
<dbReference type="GO" id="GO:0000976">
    <property type="term" value="F:transcription cis-regulatory region binding"/>
    <property type="evidence" value="ECO:0007669"/>
    <property type="project" value="TreeGrafter"/>
</dbReference>
<dbReference type="PROSITE" id="PS00356">
    <property type="entry name" value="HTH_LACI_1"/>
    <property type="match status" value="1"/>
</dbReference>
<evidence type="ECO:0000313" key="8">
    <source>
        <dbReference type="Proteomes" id="UP000254938"/>
    </source>
</evidence>
<sequence>MGNQSSQEHNGRTITMQDVARAAGVSVSTVSRVLDERLPPSRSPSAEKIREAAKQLGYRRDYVASSLRRGDTGTIGVLVPRLTDTVTAMFYEAVSQAAARQGYFTVVATCGNDPDTEERATQSLLDRRVDGLILSTCRLDDRLPQQLREKQINHVLALRTDGISPSAIGDDELGGYLATRHLLDLGHREIGIIAGPNFSSSTLNRQKGFLRAMQEAQAEVNPQWWRDSDFTIVAGENAGYEILNSPARPSAIFAVNDDLAIGVMAAAHRLGLEIGRDVSLVGYNDIPLVSRLPIPLTSVKTPLDQLASHAVELLLGHHVETPTLLFTHPDSARFHAALSLSGARSRPKACQGRERIQYGSSKCQQILFPARQGEIL</sequence>
<dbReference type="PRINTS" id="PR00036">
    <property type="entry name" value="HTHLACI"/>
</dbReference>
<protein>
    <submittedName>
        <fullName evidence="7">Sugar binding transcriptional regulator LacI family</fullName>
    </submittedName>
</protein>
<dbReference type="Gene3D" id="3.40.50.2300">
    <property type="match status" value="2"/>
</dbReference>